<dbReference type="InterPro" id="IPR017871">
    <property type="entry name" value="ABC_transporter-like_CS"/>
</dbReference>
<keyword evidence="3 5" id="KW-0067">ATP-binding</keyword>
<dbReference type="PANTHER" id="PTHR42939">
    <property type="entry name" value="ABC TRANSPORTER ATP-BINDING PROTEIN ALBC-RELATED"/>
    <property type="match status" value="1"/>
</dbReference>
<dbReference type="GO" id="GO:0005524">
    <property type="term" value="F:ATP binding"/>
    <property type="evidence" value="ECO:0007669"/>
    <property type="project" value="UniProtKB-KW"/>
</dbReference>
<dbReference type="EMBL" id="QROY01000001">
    <property type="protein sequence ID" value="RHL72567.1"/>
    <property type="molecule type" value="Genomic_DNA"/>
</dbReference>
<accession>A0A415MGC2</accession>
<dbReference type="InterPro" id="IPR003593">
    <property type="entry name" value="AAA+_ATPase"/>
</dbReference>
<dbReference type="SUPFAM" id="SSF52540">
    <property type="entry name" value="P-loop containing nucleoside triphosphate hydrolases"/>
    <property type="match status" value="1"/>
</dbReference>
<organism evidence="5 6">
    <name type="scientific">Lachnospira eligens</name>
    <dbReference type="NCBI Taxonomy" id="39485"/>
    <lineage>
        <taxon>Bacteria</taxon>
        <taxon>Bacillati</taxon>
        <taxon>Bacillota</taxon>
        <taxon>Clostridia</taxon>
        <taxon>Lachnospirales</taxon>
        <taxon>Lachnospiraceae</taxon>
        <taxon>Lachnospira</taxon>
    </lineage>
</organism>
<keyword evidence="2" id="KW-0547">Nucleotide-binding</keyword>
<dbReference type="PANTHER" id="PTHR42939:SF3">
    <property type="entry name" value="ABC TRANSPORTER ATP-BINDING COMPONENT"/>
    <property type="match status" value="1"/>
</dbReference>
<dbReference type="RefSeq" id="WP_118009509.1">
    <property type="nucleotide sequence ID" value="NZ_DAWDTH010000018.1"/>
</dbReference>
<gene>
    <name evidence="5" type="ORF">DW007_01540</name>
</gene>
<name>A0A415MGC2_9FIRM</name>
<dbReference type="AlphaFoldDB" id="A0A415MGC2"/>
<sequence length="283" mass="32033">MITFENVKKRYGDYIFDIQSMNIQQGMITGLIGKNGAGKSTAISLILGLVNPDSGCVKTFGVEAGKLSAEDKKRIGVLLDDSGFCSQLSVNDIEHILAKMYPRFNKDFFERKCLEYRFPMNKKIAEFSSGMKVRLKILISITHNAELLILDEPTAGLDVQARNDVLDILREYMAEDENRSIIITSHISSDIENLCDDVYLINDGRIILHEDTDIIVEQYGIVKVKEEQYEKLDKNYILKTKKECYGYACFVSSKAFYKENYPDITVENGGIDELILMMAGGDR</sequence>
<comment type="caution">
    <text evidence="5">The sequence shown here is derived from an EMBL/GenBank/DDBJ whole genome shotgun (WGS) entry which is preliminary data.</text>
</comment>
<keyword evidence="1" id="KW-0813">Transport</keyword>
<dbReference type="SMART" id="SM00382">
    <property type="entry name" value="AAA"/>
    <property type="match status" value="1"/>
</dbReference>
<evidence type="ECO:0000259" key="4">
    <source>
        <dbReference type="PROSITE" id="PS50893"/>
    </source>
</evidence>
<proteinExistence type="predicted"/>
<evidence type="ECO:0000256" key="1">
    <source>
        <dbReference type="ARBA" id="ARBA00022448"/>
    </source>
</evidence>
<dbReference type="Gene3D" id="3.40.50.300">
    <property type="entry name" value="P-loop containing nucleotide triphosphate hydrolases"/>
    <property type="match status" value="1"/>
</dbReference>
<evidence type="ECO:0000256" key="3">
    <source>
        <dbReference type="ARBA" id="ARBA00022840"/>
    </source>
</evidence>
<reference evidence="5 6" key="1">
    <citation type="submission" date="2018-08" db="EMBL/GenBank/DDBJ databases">
        <title>A genome reference for cultivated species of the human gut microbiota.</title>
        <authorList>
            <person name="Zou Y."/>
            <person name="Xue W."/>
            <person name="Luo G."/>
        </authorList>
    </citation>
    <scope>NUCLEOTIDE SEQUENCE [LARGE SCALE GENOMIC DNA]</scope>
    <source>
        <strain evidence="5 6">AF36-7BH</strain>
    </source>
</reference>
<dbReference type="CDD" id="cd03230">
    <property type="entry name" value="ABC_DR_subfamily_A"/>
    <property type="match status" value="1"/>
</dbReference>
<dbReference type="Proteomes" id="UP000285201">
    <property type="component" value="Unassembled WGS sequence"/>
</dbReference>
<dbReference type="Pfam" id="PF00005">
    <property type="entry name" value="ABC_tran"/>
    <property type="match status" value="1"/>
</dbReference>
<dbReference type="InterPro" id="IPR051782">
    <property type="entry name" value="ABC_Transporter_VariousFunc"/>
</dbReference>
<evidence type="ECO:0000313" key="6">
    <source>
        <dbReference type="Proteomes" id="UP000285201"/>
    </source>
</evidence>
<dbReference type="PROSITE" id="PS50893">
    <property type="entry name" value="ABC_TRANSPORTER_2"/>
    <property type="match status" value="1"/>
</dbReference>
<dbReference type="InterPro" id="IPR003439">
    <property type="entry name" value="ABC_transporter-like_ATP-bd"/>
</dbReference>
<dbReference type="PROSITE" id="PS00211">
    <property type="entry name" value="ABC_TRANSPORTER_1"/>
    <property type="match status" value="1"/>
</dbReference>
<feature type="domain" description="ABC transporter" evidence="4">
    <location>
        <begin position="2"/>
        <end position="228"/>
    </location>
</feature>
<dbReference type="InterPro" id="IPR027417">
    <property type="entry name" value="P-loop_NTPase"/>
</dbReference>
<evidence type="ECO:0000313" key="5">
    <source>
        <dbReference type="EMBL" id="RHL72567.1"/>
    </source>
</evidence>
<evidence type="ECO:0000256" key="2">
    <source>
        <dbReference type="ARBA" id="ARBA00022741"/>
    </source>
</evidence>
<protein>
    <submittedName>
        <fullName evidence="5">ABC transporter ATP-binding protein</fullName>
    </submittedName>
</protein>
<dbReference type="GO" id="GO:0016887">
    <property type="term" value="F:ATP hydrolysis activity"/>
    <property type="evidence" value="ECO:0007669"/>
    <property type="project" value="InterPro"/>
</dbReference>